<sequence>MSFQRVLEYAHKLVEERTNQGDIVVDATLGNGNDTLFLAKLVGDSGRVYGFDVQREAIAKTIAKLKIDNLDSRVECIEASHEYIDKWVKEPVTAAMFNLGYLPGSDKSITTKPQTTIKAIEILLKLLKVGGVITLVLYIGHDGGAEAAEVEKYLQTLPQKKYAVIKYRFLNQVHNPPFLIAIEKIRE</sequence>
<dbReference type="AlphaFoldDB" id="A0A1D2YXM7"/>
<name>A0A1D2YXM7_9BACI</name>
<organism evidence="1 2">
    <name type="scientific">Vulcanibacillus modesticaldus</name>
    <dbReference type="NCBI Taxonomy" id="337097"/>
    <lineage>
        <taxon>Bacteria</taxon>
        <taxon>Bacillati</taxon>
        <taxon>Bacillota</taxon>
        <taxon>Bacilli</taxon>
        <taxon>Bacillales</taxon>
        <taxon>Bacillaceae</taxon>
        <taxon>Vulcanibacillus</taxon>
    </lineage>
</organism>
<evidence type="ECO:0000313" key="2">
    <source>
        <dbReference type="Proteomes" id="UP000243739"/>
    </source>
</evidence>
<dbReference type="InterPro" id="IPR029063">
    <property type="entry name" value="SAM-dependent_MTases_sf"/>
</dbReference>
<proteinExistence type="predicted"/>
<dbReference type="Gene3D" id="3.40.50.150">
    <property type="entry name" value="Vaccinia Virus protein VP39"/>
    <property type="match status" value="1"/>
</dbReference>
<gene>
    <name evidence="1" type="ORF">BHF71_00830</name>
</gene>
<keyword evidence="2" id="KW-1185">Reference proteome</keyword>
<evidence type="ECO:0000313" key="1">
    <source>
        <dbReference type="EMBL" id="OEG00482.1"/>
    </source>
</evidence>
<dbReference type="InterPro" id="IPR010719">
    <property type="entry name" value="MnmM_MeTrfase"/>
</dbReference>
<dbReference type="RefSeq" id="WP_069655793.1">
    <property type="nucleotide sequence ID" value="NZ_MIJF01000001.1"/>
</dbReference>
<comment type="caution">
    <text evidence="1">The sequence shown here is derived from an EMBL/GenBank/DDBJ whole genome shotgun (WGS) entry which is preliminary data.</text>
</comment>
<dbReference type="OrthoDB" id="9792989at2"/>
<accession>A0A1D2YXM7</accession>
<dbReference type="SUPFAM" id="SSF53335">
    <property type="entry name" value="S-adenosyl-L-methionine-dependent methyltransferases"/>
    <property type="match status" value="1"/>
</dbReference>
<dbReference type="Pfam" id="PF06962">
    <property type="entry name" value="rRNA_methylase"/>
    <property type="match status" value="1"/>
</dbReference>
<dbReference type="PANTHER" id="PTHR35276:SF1">
    <property type="entry name" value="TRNA (MNM(5)S(2)U34)-METHYLTRANSFERASE, CHLOROPLASTIC"/>
    <property type="match status" value="1"/>
</dbReference>
<dbReference type="EMBL" id="MIJF01000001">
    <property type="protein sequence ID" value="OEG00482.1"/>
    <property type="molecule type" value="Genomic_DNA"/>
</dbReference>
<evidence type="ECO:0008006" key="3">
    <source>
        <dbReference type="Google" id="ProtNLM"/>
    </source>
</evidence>
<reference evidence="1 2" key="1">
    <citation type="submission" date="2016-09" db="EMBL/GenBank/DDBJ databases">
        <title>Draft genome sequence for the type strain of Vulcanibacillus modesticaldus BR, a strictly anaerobic, moderately thermophilic, and nitrate-reducing bacterium from deep sea-hydrothermal vents of the Mid-Atlantic Ridge.</title>
        <authorList>
            <person name="Abin C.A."/>
            <person name="Hollibaugh J.T."/>
        </authorList>
    </citation>
    <scope>NUCLEOTIDE SEQUENCE [LARGE SCALE GENOMIC DNA]</scope>
    <source>
        <strain evidence="1 2">BR</strain>
    </source>
</reference>
<protein>
    <recommendedName>
        <fullName evidence="3">16S rRNA (Cytosine(1402)-N(4))-methyltransferase</fullName>
    </recommendedName>
</protein>
<dbReference type="PANTHER" id="PTHR35276">
    <property type="entry name" value="S-ADENOSYL-L-METHIONINE-DEPENDENT METHYLTRANSFERASES SUPERFAMILY PROTEIN"/>
    <property type="match status" value="1"/>
</dbReference>
<dbReference type="STRING" id="337097.BHF71_00830"/>
<dbReference type="CDD" id="cd02440">
    <property type="entry name" value="AdoMet_MTases"/>
    <property type="match status" value="1"/>
</dbReference>
<dbReference type="Proteomes" id="UP000243739">
    <property type="component" value="Unassembled WGS sequence"/>
</dbReference>